<dbReference type="Pfam" id="PF13649">
    <property type="entry name" value="Methyltransf_25"/>
    <property type="match status" value="1"/>
</dbReference>
<evidence type="ECO:0000313" key="5">
    <source>
        <dbReference type="Proteomes" id="UP000194003"/>
    </source>
</evidence>
<dbReference type="OrthoDB" id="9777638at2"/>
<name>A0A1Y2K1E4_9PROT</name>
<dbReference type="AlphaFoldDB" id="A0A1Y2K1E4"/>
<evidence type="ECO:0000256" key="2">
    <source>
        <dbReference type="ARBA" id="ARBA00022679"/>
    </source>
</evidence>
<dbReference type="PANTHER" id="PTHR43861">
    <property type="entry name" value="TRANS-ACONITATE 2-METHYLTRANSFERASE-RELATED"/>
    <property type="match status" value="1"/>
</dbReference>
<accession>A0A1Y2K1E4</accession>
<dbReference type="Proteomes" id="UP000194003">
    <property type="component" value="Unassembled WGS sequence"/>
</dbReference>
<dbReference type="GO" id="GO:0030798">
    <property type="term" value="F:trans-aconitate 2-methyltransferase activity"/>
    <property type="evidence" value="ECO:0007669"/>
    <property type="project" value="InterPro"/>
</dbReference>
<gene>
    <name evidence="4" type="ORF">MAIT1_00550</name>
</gene>
<dbReference type="Gene3D" id="1.10.150.290">
    <property type="entry name" value="S-adenosyl-L-methionine-dependent methyltransferases"/>
    <property type="match status" value="1"/>
</dbReference>
<evidence type="ECO:0000313" key="4">
    <source>
        <dbReference type="EMBL" id="OSM00121.1"/>
    </source>
</evidence>
<keyword evidence="2 4" id="KW-0808">Transferase</keyword>
<feature type="domain" description="Methyltransferase" evidence="3">
    <location>
        <begin position="36"/>
        <end position="128"/>
    </location>
</feature>
<dbReference type="RefSeq" id="WP_085446509.1">
    <property type="nucleotide sequence ID" value="NZ_LVJN01000021.1"/>
</dbReference>
<dbReference type="STRING" id="1434232.MAIT1_00550"/>
<dbReference type="PANTHER" id="PTHR43861:SF1">
    <property type="entry name" value="TRANS-ACONITATE 2-METHYLTRANSFERASE"/>
    <property type="match status" value="1"/>
</dbReference>
<dbReference type="CDD" id="cd02440">
    <property type="entry name" value="AdoMet_MTases"/>
    <property type="match status" value="1"/>
</dbReference>
<keyword evidence="5" id="KW-1185">Reference proteome</keyword>
<dbReference type="InterPro" id="IPR029063">
    <property type="entry name" value="SAM-dependent_MTases_sf"/>
</dbReference>
<evidence type="ECO:0000259" key="3">
    <source>
        <dbReference type="Pfam" id="PF13649"/>
    </source>
</evidence>
<proteinExistence type="predicted"/>
<dbReference type="EMBL" id="LVJN01000021">
    <property type="protein sequence ID" value="OSM00121.1"/>
    <property type="molecule type" value="Genomic_DNA"/>
</dbReference>
<sequence length="265" mass="29189">MSYQWDAQDYARNNAGQRQWALALIQRLNPQSGETILDIGCGDGGATALVAQAVGPGGRVVGIDSAAGMIETAHQNHASDTLRFVHADARNFDLPERFDAMLSNAALHWIVDHRPVLARVARHLKPGGRFQFEMGGRGNAAAPLQAIEQMAQTEFWGEWLAGVDCPYGFHGSDEYRVWLQEAGLVCESAELISVVMRHADEAALAGWVRTTWLPYTQRIPAQHRDRFVAEVVERCGELVPRAADGSYPLQMVRLQVAGYKKPATK</sequence>
<comment type="caution">
    <text evidence="4">The sequence shown here is derived from an EMBL/GenBank/DDBJ whole genome shotgun (WGS) entry which is preliminary data.</text>
</comment>
<dbReference type="InterPro" id="IPR041698">
    <property type="entry name" value="Methyltransf_25"/>
</dbReference>
<keyword evidence="1 4" id="KW-0489">Methyltransferase</keyword>
<protein>
    <submittedName>
        <fullName evidence="4">Putative methyltransferase</fullName>
    </submittedName>
</protein>
<evidence type="ECO:0000256" key="1">
    <source>
        <dbReference type="ARBA" id="ARBA00022603"/>
    </source>
</evidence>
<dbReference type="Gene3D" id="3.40.50.150">
    <property type="entry name" value="Vaccinia Virus protein VP39"/>
    <property type="match status" value="1"/>
</dbReference>
<dbReference type="InterPro" id="IPR023149">
    <property type="entry name" value="Trans_acon_MeTrfase_C"/>
</dbReference>
<dbReference type="SUPFAM" id="SSF53335">
    <property type="entry name" value="S-adenosyl-L-methionine-dependent methyltransferases"/>
    <property type="match status" value="1"/>
</dbReference>
<dbReference type="GO" id="GO:0032259">
    <property type="term" value="P:methylation"/>
    <property type="evidence" value="ECO:0007669"/>
    <property type="project" value="UniProtKB-KW"/>
</dbReference>
<reference evidence="4 5" key="1">
    <citation type="journal article" date="2016" name="BMC Genomics">
        <title>Combined genomic and structural analyses of a cultured magnetotactic bacterium reveals its niche adaptation to a dynamic environment.</title>
        <authorList>
            <person name="Araujo A.C."/>
            <person name="Morillo V."/>
            <person name="Cypriano J."/>
            <person name="Teixeira L.C."/>
            <person name="Leao P."/>
            <person name="Lyra S."/>
            <person name="Almeida L.G."/>
            <person name="Bazylinski D.A."/>
            <person name="Vasconcellos A.T."/>
            <person name="Abreu F."/>
            <person name="Lins U."/>
        </authorList>
    </citation>
    <scope>NUCLEOTIDE SEQUENCE [LARGE SCALE GENOMIC DNA]</scope>
    <source>
        <strain evidence="4 5">IT-1</strain>
    </source>
</reference>
<organism evidence="4 5">
    <name type="scientific">Magnetofaba australis IT-1</name>
    <dbReference type="NCBI Taxonomy" id="1434232"/>
    <lineage>
        <taxon>Bacteria</taxon>
        <taxon>Pseudomonadati</taxon>
        <taxon>Pseudomonadota</taxon>
        <taxon>Magnetococcia</taxon>
        <taxon>Magnetococcales</taxon>
        <taxon>Magnetococcaceae</taxon>
        <taxon>Magnetofaba</taxon>
    </lineage>
</organism>